<feature type="domain" description="Small ribosomal subunit protein uS7" evidence="8">
    <location>
        <begin position="8"/>
        <end position="149"/>
    </location>
</feature>
<evidence type="ECO:0000256" key="5">
    <source>
        <dbReference type="ARBA" id="ARBA00023274"/>
    </source>
</evidence>
<dbReference type="CDD" id="cd14869">
    <property type="entry name" value="uS7_Bacteria"/>
    <property type="match status" value="1"/>
</dbReference>
<dbReference type="Pfam" id="PF00177">
    <property type="entry name" value="Ribosomal_S7"/>
    <property type="match status" value="1"/>
</dbReference>
<dbReference type="InterPro" id="IPR000235">
    <property type="entry name" value="Ribosomal_uS7"/>
</dbReference>
<dbReference type="Proteomes" id="UP000011174">
    <property type="component" value="Chromosome"/>
</dbReference>
<keyword evidence="3 6" id="KW-0694">RNA-binding</keyword>
<dbReference type="InterPro" id="IPR036823">
    <property type="entry name" value="Ribosomal_uS7_dom_sf"/>
</dbReference>
<dbReference type="OrthoDB" id="9807653at2"/>
<dbReference type="GO" id="GO:0015935">
    <property type="term" value="C:small ribosomal subunit"/>
    <property type="evidence" value="ECO:0007669"/>
    <property type="project" value="InterPro"/>
</dbReference>
<keyword evidence="6" id="KW-0820">tRNA-binding</keyword>
<reference evidence="9 10" key="1">
    <citation type="journal article" date="2013" name="Environ. Microbiol.">
        <title>The nutrient supplying capabilities of Uzinura, an endosymbiont of armoured scale insects.</title>
        <authorList>
            <person name="Sabree Z.L."/>
            <person name="Huang C.Y."/>
            <person name="Okusu A."/>
            <person name="Moran N.A."/>
            <person name="Normark B.B."/>
        </authorList>
    </citation>
    <scope>NUCLEOTIDE SEQUENCE [LARGE SCALE GENOMIC DNA]</scope>
    <source>
        <strain evidence="9 10">ASNER</strain>
    </source>
</reference>
<comment type="function">
    <text evidence="6">One of the primary rRNA binding proteins, it binds directly to 16S rRNA where it nucleates assembly of the head domain of the 30S subunit. Is located at the subunit interface close to the decoding center, probably blocks exit of the E-site tRNA.</text>
</comment>
<evidence type="ECO:0000256" key="7">
    <source>
        <dbReference type="RuleBase" id="RU003619"/>
    </source>
</evidence>
<gene>
    <name evidence="6 9" type="primary">rpsG</name>
    <name evidence="9" type="ORF">ASNER_148</name>
</gene>
<dbReference type="AlphaFoldDB" id="L7VJP3"/>
<organism evidence="9 10">
    <name type="scientific">Candidatus Uzinura diaspidicola str. ASNER</name>
    <dbReference type="NCBI Taxonomy" id="1133592"/>
    <lineage>
        <taxon>Bacteria</taxon>
        <taxon>Pseudomonadati</taxon>
        <taxon>Bacteroidota</taxon>
        <taxon>Flavobacteriia</taxon>
        <taxon>Flavobacteriales</taxon>
        <taxon>Candidatus Uzinura</taxon>
    </lineage>
</organism>
<accession>L7VJP3</accession>
<evidence type="ECO:0000256" key="6">
    <source>
        <dbReference type="HAMAP-Rule" id="MF_00480"/>
    </source>
</evidence>
<keyword evidence="10" id="KW-1185">Reference proteome</keyword>
<dbReference type="InterPro" id="IPR020606">
    <property type="entry name" value="Ribosomal_uS7_CS"/>
</dbReference>
<sequence>MTKIQLMNWITDPKYKDILVSRFVNNLMKNGKKYLAYNIFYDAMKIVKESKENFEKSELEIWKQALNNIMPHIELRSRRIGGSTFQIPTPIRLDRKVSLSMKWLIKCARNRNEKSMSAKLAAEIISAAKEEGAAVKKRIDTHKMAESNKAFSHLNYGKESKIY</sequence>
<proteinExistence type="inferred from homology"/>
<keyword evidence="5 6" id="KW-0687">Ribonucleoprotein</keyword>
<evidence type="ECO:0000313" key="10">
    <source>
        <dbReference type="Proteomes" id="UP000011174"/>
    </source>
</evidence>
<dbReference type="HOGENOM" id="CLU_072226_1_1_10"/>
<protein>
    <recommendedName>
        <fullName evidence="6">Small ribosomal subunit protein uS7</fullName>
    </recommendedName>
</protein>
<dbReference type="GO" id="GO:0019843">
    <property type="term" value="F:rRNA binding"/>
    <property type="evidence" value="ECO:0007669"/>
    <property type="project" value="UniProtKB-UniRule"/>
</dbReference>
<evidence type="ECO:0000259" key="8">
    <source>
        <dbReference type="Pfam" id="PF00177"/>
    </source>
</evidence>
<keyword evidence="2 6" id="KW-0699">rRNA-binding</keyword>
<dbReference type="HAMAP" id="MF_00480_B">
    <property type="entry name" value="Ribosomal_uS7_B"/>
    <property type="match status" value="1"/>
</dbReference>
<dbReference type="PROSITE" id="PS00052">
    <property type="entry name" value="RIBOSOMAL_S7"/>
    <property type="match status" value="1"/>
</dbReference>
<dbReference type="InterPro" id="IPR023798">
    <property type="entry name" value="Ribosomal_uS7_dom"/>
</dbReference>
<dbReference type="GO" id="GO:0000049">
    <property type="term" value="F:tRNA binding"/>
    <property type="evidence" value="ECO:0007669"/>
    <property type="project" value="UniProtKB-UniRule"/>
</dbReference>
<dbReference type="STRING" id="1133592.ASNER_148"/>
<dbReference type="NCBIfam" id="TIGR01029">
    <property type="entry name" value="rpsG_bact"/>
    <property type="match status" value="1"/>
</dbReference>
<dbReference type="GO" id="GO:0003735">
    <property type="term" value="F:structural constituent of ribosome"/>
    <property type="evidence" value="ECO:0007669"/>
    <property type="project" value="InterPro"/>
</dbReference>
<name>L7VJP3_9FLAO</name>
<evidence type="ECO:0000313" key="9">
    <source>
        <dbReference type="EMBL" id="AGC66909.1"/>
    </source>
</evidence>
<evidence type="ECO:0000256" key="4">
    <source>
        <dbReference type="ARBA" id="ARBA00022980"/>
    </source>
</evidence>
<comment type="subunit">
    <text evidence="6">Part of the 30S ribosomal subunit. Contacts proteins S9 and S11.</text>
</comment>
<evidence type="ECO:0000256" key="3">
    <source>
        <dbReference type="ARBA" id="ARBA00022884"/>
    </source>
</evidence>
<dbReference type="PATRIC" id="fig|1133592.3.peg.135"/>
<comment type="similarity">
    <text evidence="1 6 7">Belongs to the universal ribosomal protein uS7 family.</text>
</comment>
<dbReference type="Gene3D" id="1.10.455.10">
    <property type="entry name" value="Ribosomal protein S7 domain"/>
    <property type="match status" value="1"/>
</dbReference>
<dbReference type="SUPFAM" id="SSF47973">
    <property type="entry name" value="Ribosomal protein S7"/>
    <property type="match status" value="1"/>
</dbReference>
<evidence type="ECO:0000256" key="2">
    <source>
        <dbReference type="ARBA" id="ARBA00022730"/>
    </source>
</evidence>
<dbReference type="GO" id="GO:0006412">
    <property type="term" value="P:translation"/>
    <property type="evidence" value="ECO:0007669"/>
    <property type="project" value="UniProtKB-UniRule"/>
</dbReference>
<dbReference type="EMBL" id="CP003263">
    <property type="protein sequence ID" value="AGC66909.1"/>
    <property type="molecule type" value="Genomic_DNA"/>
</dbReference>
<keyword evidence="4 6" id="KW-0689">Ribosomal protein</keyword>
<evidence type="ECO:0000256" key="1">
    <source>
        <dbReference type="ARBA" id="ARBA00007151"/>
    </source>
</evidence>
<dbReference type="KEGG" id="udi:ASNER_148"/>
<dbReference type="PANTHER" id="PTHR11205">
    <property type="entry name" value="RIBOSOMAL PROTEIN S7"/>
    <property type="match status" value="1"/>
</dbReference>
<dbReference type="InterPro" id="IPR005717">
    <property type="entry name" value="Ribosomal_uS7_bac/org-type"/>
</dbReference>
<dbReference type="PIRSF" id="PIRSF002122">
    <property type="entry name" value="RPS7p_RPS7a_RPS5e_RPS7o"/>
    <property type="match status" value="1"/>
</dbReference>